<dbReference type="PANTHER" id="PTHR43552:SF2">
    <property type="entry name" value="DIAMINOBUTYRATE--2-OXOGLUTARATE TRANSAMINASE"/>
    <property type="match status" value="1"/>
</dbReference>
<evidence type="ECO:0000256" key="7">
    <source>
        <dbReference type="RuleBase" id="RU365034"/>
    </source>
</evidence>
<evidence type="ECO:0000256" key="4">
    <source>
        <dbReference type="ARBA" id="ARBA00022679"/>
    </source>
</evidence>
<dbReference type="EC" id="2.6.1.76" evidence="7"/>
<dbReference type="OrthoDB" id="9801052at2"/>
<dbReference type="Gene3D" id="3.40.640.10">
    <property type="entry name" value="Type I PLP-dependent aspartate aminotransferase-like (Major domain)"/>
    <property type="match status" value="1"/>
</dbReference>
<evidence type="ECO:0000313" key="8">
    <source>
        <dbReference type="EMBL" id="PPU83050.1"/>
    </source>
</evidence>
<reference evidence="8 9" key="1">
    <citation type="submission" date="2016-08" db="EMBL/GenBank/DDBJ databases">
        <authorList>
            <person name="Seilhamer J.J."/>
        </authorList>
    </citation>
    <scope>NUCLEOTIDE SEQUENCE [LARGE SCALE GENOMIC DNA]</scope>
    <source>
        <strain evidence="8 9">CFBP4641</strain>
    </source>
</reference>
<dbReference type="GeneID" id="93879204"/>
<dbReference type="PIRSF" id="PIRSF000521">
    <property type="entry name" value="Transaminase_4ab_Lys_Orn"/>
    <property type="match status" value="1"/>
</dbReference>
<evidence type="ECO:0000256" key="5">
    <source>
        <dbReference type="ARBA" id="ARBA00022898"/>
    </source>
</evidence>
<name>A0A2P5Z529_9XANT</name>
<evidence type="ECO:0000313" key="9">
    <source>
        <dbReference type="Proteomes" id="UP000247346"/>
    </source>
</evidence>
<comment type="catalytic activity">
    <reaction evidence="7">
        <text>L-2,4-diaminobutanoate + 2-oxoglutarate = L-aspartate 4-semialdehyde + L-glutamate</text>
        <dbReference type="Rhea" id="RHEA:11160"/>
        <dbReference type="ChEBI" id="CHEBI:16810"/>
        <dbReference type="ChEBI" id="CHEBI:29985"/>
        <dbReference type="ChEBI" id="CHEBI:58761"/>
        <dbReference type="ChEBI" id="CHEBI:537519"/>
        <dbReference type="EC" id="2.6.1.76"/>
    </reaction>
</comment>
<dbReference type="CDD" id="cd00610">
    <property type="entry name" value="OAT_like"/>
    <property type="match status" value="1"/>
</dbReference>
<dbReference type="PROSITE" id="PS00600">
    <property type="entry name" value="AA_TRANSFER_CLASS_3"/>
    <property type="match status" value="1"/>
</dbReference>
<comment type="similarity">
    <text evidence="2 6">Belongs to the class-III pyridoxal-phosphate-dependent aminotransferase family.</text>
</comment>
<comment type="pathway">
    <text evidence="7">Amine and polyamine biosynthesis; ectoine biosynthesis; L-ectoine from L-aspartate 4-semialdehyde: step 1/3.</text>
</comment>
<evidence type="ECO:0000256" key="2">
    <source>
        <dbReference type="ARBA" id="ARBA00008954"/>
    </source>
</evidence>
<keyword evidence="3 7" id="KW-0032">Aminotransferase</keyword>
<comment type="function">
    <text evidence="7">Catalyzes reversively the conversion of L-aspartate beta-semialdehyde (ASA) to L-2,4-diaminobutyrate (DABA) by transamination with L-glutamate.</text>
</comment>
<dbReference type="RefSeq" id="WP_010340405.1">
    <property type="nucleotide sequence ID" value="NZ_CP132343.1"/>
</dbReference>
<dbReference type="AlphaFoldDB" id="A0A2P5Z529"/>
<comment type="cofactor">
    <cofactor evidence="1 7">
        <name>pyridoxal 5'-phosphate</name>
        <dbReference type="ChEBI" id="CHEBI:597326"/>
    </cofactor>
</comment>
<dbReference type="GO" id="GO:0047307">
    <property type="term" value="F:diaminobutyrate-pyruvate transaminase activity"/>
    <property type="evidence" value="ECO:0007669"/>
    <property type="project" value="InterPro"/>
</dbReference>
<dbReference type="NCBIfam" id="TIGR02407">
    <property type="entry name" value="ectoine_ectB"/>
    <property type="match status" value="1"/>
</dbReference>
<dbReference type="UniPathway" id="UPA00067">
    <property type="reaction ID" value="UER00121"/>
</dbReference>
<dbReference type="Proteomes" id="UP000247346">
    <property type="component" value="Unassembled WGS sequence"/>
</dbReference>
<dbReference type="GO" id="GO:0019491">
    <property type="term" value="P:ectoine biosynthetic process"/>
    <property type="evidence" value="ECO:0007669"/>
    <property type="project" value="UniProtKB-UniPathway"/>
</dbReference>
<dbReference type="InterPro" id="IPR015422">
    <property type="entry name" value="PyrdxlP-dep_Trfase_small"/>
</dbReference>
<dbReference type="GO" id="GO:0030170">
    <property type="term" value="F:pyridoxal phosphate binding"/>
    <property type="evidence" value="ECO:0007669"/>
    <property type="project" value="InterPro"/>
</dbReference>
<keyword evidence="4 7" id="KW-0808">Transferase</keyword>
<proteinExistence type="inferred from homology"/>
<dbReference type="InterPro" id="IPR015421">
    <property type="entry name" value="PyrdxlP-dep_Trfase_major"/>
</dbReference>
<dbReference type="InterPro" id="IPR049704">
    <property type="entry name" value="Aminotrans_3_PPA_site"/>
</dbReference>
<dbReference type="NCBIfam" id="NF006733">
    <property type="entry name" value="PRK09264.1"/>
    <property type="match status" value="1"/>
</dbReference>
<accession>A0A2P5Z529</accession>
<sequence length="440" mass="47815">MSVCAVVELEETSAVQDSFQIFAEVESGVRSYCRRFPAMFATARNAVLEDEAGRTYIDFLAAAGSLNYGHNNPLVRDRLIAYLSNDGVIQALDLHTLAKRDFLREFKRVILSPRGYDYRVQFTGPTGTNAVEAALKLARKVTGRRNVVAFTNAFHGMTLASLAASARASKRAAAGVSLHDIVRMPYDGFLGKDLDTLDVVEALLLRGGSGIDLPAAFIVETVQAEGGINVASSAWLVRLAELARKQDIMLIVDDIQAGCGRTGAFFSFERAGICPDIVCLSKSISGYGLPMSLVLMKPGLDSWEPGEHNGTFRGNNLAFVAATAVLSYWEDSRFCNAIDHRARLIREALRSIQASAPEHISEVRGIGMLQGLVFLDRHIADAVSRTAFELGLIVELCGPEENVVKLIPPLTIEDTVLIDGLERLAAAVQAQCEKAAQQRR</sequence>
<dbReference type="PANTHER" id="PTHR43552">
    <property type="entry name" value="DIAMINOBUTYRATE--2-OXOGLUTARATE AMINOTRANSFERASE"/>
    <property type="match status" value="1"/>
</dbReference>
<dbReference type="InterPro" id="IPR005814">
    <property type="entry name" value="Aminotrans_3"/>
</dbReference>
<organism evidence="8 9">
    <name type="scientific">Xanthomonas sacchari</name>
    <dbReference type="NCBI Taxonomy" id="56458"/>
    <lineage>
        <taxon>Bacteria</taxon>
        <taxon>Pseudomonadati</taxon>
        <taxon>Pseudomonadota</taxon>
        <taxon>Gammaproteobacteria</taxon>
        <taxon>Lysobacterales</taxon>
        <taxon>Lysobacteraceae</taxon>
        <taxon>Xanthomonas</taxon>
    </lineage>
</organism>
<evidence type="ECO:0000256" key="1">
    <source>
        <dbReference type="ARBA" id="ARBA00001933"/>
    </source>
</evidence>
<dbReference type="InterPro" id="IPR012773">
    <property type="entry name" value="Ectoine_EctB"/>
</dbReference>
<dbReference type="NCBIfam" id="TIGR00709">
    <property type="entry name" value="dat"/>
    <property type="match status" value="1"/>
</dbReference>
<dbReference type="Gene3D" id="3.90.1150.10">
    <property type="entry name" value="Aspartate Aminotransferase, domain 1"/>
    <property type="match status" value="1"/>
</dbReference>
<dbReference type="InterPro" id="IPR004637">
    <property type="entry name" value="Dat"/>
</dbReference>
<dbReference type="InterPro" id="IPR015424">
    <property type="entry name" value="PyrdxlP-dep_Trfase"/>
</dbReference>
<keyword evidence="5 6" id="KW-0663">Pyridoxal phosphate</keyword>
<dbReference type="EMBL" id="MDEK01000006">
    <property type="protein sequence ID" value="PPU83050.1"/>
    <property type="molecule type" value="Genomic_DNA"/>
</dbReference>
<evidence type="ECO:0000256" key="3">
    <source>
        <dbReference type="ARBA" id="ARBA00022576"/>
    </source>
</evidence>
<dbReference type="Pfam" id="PF00202">
    <property type="entry name" value="Aminotran_3"/>
    <property type="match status" value="1"/>
</dbReference>
<gene>
    <name evidence="8" type="primary">ectB</name>
    <name evidence="8" type="ORF">XsacCFBP4641_07670</name>
</gene>
<comment type="caution">
    <text evidence="8">The sequence shown here is derived from an EMBL/GenBank/DDBJ whole genome shotgun (WGS) entry which is preliminary data.</text>
</comment>
<evidence type="ECO:0000256" key="6">
    <source>
        <dbReference type="RuleBase" id="RU003560"/>
    </source>
</evidence>
<dbReference type="SUPFAM" id="SSF53383">
    <property type="entry name" value="PLP-dependent transferases"/>
    <property type="match status" value="1"/>
</dbReference>
<dbReference type="GO" id="GO:0045303">
    <property type="term" value="F:diaminobutyrate-2-oxoglutarate transaminase activity"/>
    <property type="evidence" value="ECO:0007669"/>
    <property type="project" value="UniProtKB-EC"/>
</dbReference>
<protein>
    <recommendedName>
        <fullName evidence="7">Diaminobutyrate--2-oxoglutarate transaminase</fullName>
        <ecNumber evidence="7">2.6.1.76</ecNumber>
    </recommendedName>
    <alternativeName>
        <fullName evidence="7">DABA aminotransferase</fullName>
    </alternativeName>
</protein>